<sequence length="130" mass="14831">MLAMLYLGEGSKTRKSSLMFGNSDPSIIALFLGLLRLCYSVQENKFRCTVQCRADQDTNELRDFWSKKTGIKTKYFYPAQVDKRTLGKITKKENYKGVCRIDYFSSKIYNELIELGTLIASEYPSSGPVV</sequence>
<protein>
    <recommendedName>
        <fullName evidence="3">Homing endonuclease LAGLIDADG domain-containing protein</fullName>
    </recommendedName>
</protein>
<dbReference type="Proteomes" id="UP000178377">
    <property type="component" value="Unassembled WGS sequence"/>
</dbReference>
<proteinExistence type="predicted"/>
<dbReference type="AlphaFoldDB" id="A0A1F5PGD0"/>
<evidence type="ECO:0000313" key="1">
    <source>
        <dbReference type="EMBL" id="OGE88961.1"/>
    </source>
</evidence>
<comment type="caution">
    <text evidence="1">The sequence shown here is derived from an EMBL/GenBank/DDBJ whole genome shotgun (WGS) entry which is preliminary data.</text>
</comment>
<gene>
    <name evidence="1" type="ORF">A2722_04445</name>
</gene>
<dbReference type="STRING" id="1817828.A2722_04445"/>
<evidence type="ECO:0000313" key="2">
    <source>
        <dbReference type="Proteomes" id="UP000178377"/>
    </source>
</evidence>
<dbReference type="EMBL" id="MFEO01000027">
    <property type="protein sequence ID" value="OGE88961.1"/>
    <property type="molecule type" value="Genomic_DNA"/>
</dbReference>
<reference evidence="1 2" key="1">
    <citation type="journal article" date="2016" name="Nat. Commun.">
        <title>Thousands of microbial genomes shed light on interconnected biogeochemical processes in an aquifer system.</title>
        <authorList>
            <person name="Anantharaman K."/>
            <person name="Brown C.T."/>
            <person name="Hug L.A."/>
            <person name="Sharon I."/>
            <person name="Castelle C.J."/>
            <person name="Probst A.J."/>
            <person name="Thomas B.C."/>
            <person name="Singh A."/>
            <person name="Wilkins M.J."/>
            <person name="Karaoz U."/>
            <person name="Brodie E.L."/>
            <person name="Williams K.H."/>
            <person name="Hubbard S.S."/>
            <person name="Banfield J.F."/>
        </authorList>
    </citation>
    <scope>NUCLEOTIDE SEQUENCE [LARGE SCALE GENOMIC DNA]</scope>
</reference>
<accession>A0A1F5PGD0</accession>
<name>A0A1F5PGD0_9BACT</name>
<organism evidence="1 2">
    <name type="scientific">Candidatus Doudnabacteria bacterium RIFCSPHIGHO2_01_FULL_50_11</name>
    <dbReference type="NCBI Taxonomy" id="1817828"/>
    <lineage>
        <taxon>Bacteria</taxon>
        <taxon>Candidatus Doudnaibacteriota</taxon>
    </lineage>
</organism>
<evidence type="ECO:0008006" key="3">
    <source>
        <dbReference type="Google" id="ProtNLM"/>
    </source>
</evidence>